<dbReference type="RefSeq" id="WP_315742839.1">
    <property type="nucleotide sequence ID" value="NZ_JAVYAA010000001.1"/>
</dbReference>
<comment type="caution">
    <text evidence="2">The sequence shown here is derived from an EMBL/GenBank/DDBJ whole genome shotgun (WGS) entry which is preliminary data.</text>
</comment>
<keyword evidence="1" id="KW-0175">Coiled coil</keyword>
<dbReference type="AlphaFoldDB" id="A0AAJ2JST4"/>
<name>A0AAJ2JST4_9BACL</name>
<reference evidence="3" key="1">
    <citation type="submission" date="2023-09" db="EMBL/GenBank/DDBJ databases">
        <title>Paenibacillus sp. chi10 Genome sequencing and assembly.</title>
        <authorList>
            <person name="Kim I."/>
        </authorList>
    </citation>
    <scope>NUCLEOTIDE SEQUENCE [LARGE SCALE GENOMIC DNA]</scope>
    <source>
        <strain evidence="3">chi10</strain>
    </source>
</reference>
<organism evidence="2 3">
    <name type="scientific">Paenibacillus suaedae</name>
    <dbReference type="NCBI Taxonomy" id="3077233"/>
    <lineage>
        <taxon>Bacteria</taxon>
        <taxon>Bacillati</taxon>
        <taxon>Bacillota</taxon>
        <taxon>Bacilli</taxon>
        <taxon>Bacillales</taxon>
        <taxon>Paenibacillaceae</taxon>
        <taxon>Paenibacillus</taxon>
    </lineage>
</organism>
<dbReference type="EMBL" id="JAVYAA010000001">
    <property type="protein sequence ID" value="MDT8975019.1"/>
    <property type="molecule type" value="Genomic_DNA"/>
</dbReference>
<keyword evidence="3" id="KW-1185">Reference proteome</keyword>
<dbReference type="Proteomes" id="UP001250538">
    <property type="component" value="Unassembled WGS sequence"/>
</dbReference>
<accession>A0AAJ2JST4</accession>
<protein>
    <submittedName>
        <fullName evidence="2">Uncharacterized protein</fullName>
    </submittedName>
</protein>
<evidence type="ECO:0000313" key="2">
    <source>
        <dbReference type="EMBL" id="MDT8975019.1"/>
    </source>
</evidence>
<proteinExistence type="predicted"/>
<gene>
    <name evidence="2" type="ORF">RQP50_02040</name>
</gene>
<evidence type="ECO:0000313" key="3">
    <source>
        <dbReference type="Proteomes" id="UP001250538"/>
    </source>
</evidence>
<evidence type="ECO:0000256" key="1">
    <source>
        <dbReference type="SAM" id="Coils"/>
    </source>
</evidence>
<sequence>MAKRVKNLNYELITQMNEKFNETKKVVVTIDIGEKAQQFGLEICKYFSPAKMDSCITELIDKLDQAKLQDKEKYEQIIVPYLMFLTVKHFTTLELPSTLSEQLQAIETMINTGTLFQIYMSFEEKELERLSSTLRSAIDNFNANAKEFEELKEKMKTQLVDKSLME</sequence>
<feature type="coiled-coil region" evidence="1">
    <location>
        <begin position="120"/>
        <end position="158"/>
    </location>
</feature>